<accession>A0A7C1IIN7</accession>
<evidence type="ECO:0000259" key="1">
    <source>
        <dbReference type="SMART" id="SM00966"/>
    </source>
</evidence>
<dbReference type="AlphaFoldDB" id="A0A7C1IIN7"/>
<protein>
    <submittedName>
        <fullName evidence="2">AbrB/MazE/SpoVT family DNA-binding domain-containing protein</fullName>
    </submittedName>
</protein>
<proteinExistence type="predicted"/>
<dbReference type="InterPro" id="IPR037914">
    <property type="entry name" value="SpoVT-AbrB_sf"/>
</dbReference>
<dbReference type="Pfam" id="PF04014">
    <property type="entry name" value="MazE_antitoxin"/>
    <property type="match status" value="1"/>
</dbReference>
<organism evidence="2">
    <name type="scientific">Fervidicoccus fontis</name>
    <dbReference type="NCBI Taxonomy" id="683846"/>
    <lineage>
        <taxon>Archaea</taxon>
        <taxon>Thermoproteota</taxon>
        <taxon>Thermoprotei</taxon>
        <taxon>Fervidicoccales</taxon>
        <taxon>Fervidicoccaceae</taxon>
        <taxon>Fervidicoccus</taxon>
    </lineage>
</organism>
<sequence>MLNIVIFLEIRKIQRLGSSSFIVTLPANWVRRYGLKAGDLVMVIEENGSLKIKPKDKKPSQDQLRINLRKISNSDFNDNLISCLLSLGFDSINIEYNQHLKSILEKLADKLDIDIKVKNGFIEISSRNNSTSSLADDIKDMGKVVVSLIEELLSNEKEEINDTQISILEKLLQIKFLSIRRKIFKELTSRKEDNVAIIATAEMYAIINDIYLFSSKLLSSVKILASNSPEEQPIIMNVLREYLDALWELFAGVANSSMKRIAYSKDKLYRLLLQINELNINKSPLQVLHLIVNESHQLATKAEACIKTLRIIEENASLKKESFLQEEIIA</sequence>
<comment type="caution">
    <text evidence="2">The sequence shown here is derived from an EMBL/GenBank/DDBJ whole genome shotgun (WGS) entry which is preliminary data.</text>
</comment>
<dbReference type="EMBL" id="DSDY01000187">
    <property type="protein sequence ID" value="HDS11193.1"/>
    <property type="molecule type" value="Genomic_DNA"/>
</dbReference>
<evidence type="ECO:0000313" key="2">
    <source>
        <dbReference type="EMBL" id="HDS11193.1"/>
    </source>
</evidence>
<keyword evidence="2" id="KW-0238">DNA-binding</keyword>
<dbReference type="SMART" id="SM00966">
    <property type="entry name" value="SpoVT_AbrB"/>
    <property type="match status" value="1"/>
</dbReference>
<feature type="domain" description="SpoVT-AbrB" evidence="1">
    <location>
        <begin position="15"/>
        <end position="60"/>
    </location>
</feature>
<dbReference type="SUPFAM" id="SSF89447">
    <property type="entry name" value="AbrB/MazE/MraZ-like"/>
    <property type="match status" value="1"/>
</dbReference>
<gene>
    <name evidence="2" type="ORF">ENO04_06250</name>
</gene>
<dbReference type="GO" id="GO:0003677">
    <property type="term" value="F:DNA binding"/>
    <property type="evidence" value="ECO:0007669"/>
    <property type="project" value="UniProtKB-KW"/>
</dbReference>
<dbReference type="InterPro" id="IPR007159">
    <property type="entry name" value="SpoVT-AbrB_dom"/>
</dbReference>
<reference evidence="2" key="1">
    <citation type="journal article" date="2020" name="mSystems">
        <title>Genome- and Community-Level Interaction Insights into Carbon Utilization and Element Cycling Functions of Hydrothermarchaeota in Hydrothermal Sediment.</title>
        <authorList>
            <person name="Zhou Z."/>
            <person name="Liu Y."/>
            <person name="Xu W."/>
            <person name="Pan J."/>
            <person name="Luo Z.H."/>
            <person name="Li M."/>
        </authorList>
    </citation>
    <scope>NUCLEOTIDE SEQUENCE [LARGE SCALE GENOMIC DNA]</scope>
    <source>
        <strain evidence="2">SpSt-123</strain>
    </source>
</reference>
<name>A0A7C1IIN7_9CREN</name>